<feature type="compositionally biased region" description="Basic and acidic residues" evidence="1">
    <location>
        <begin position="289"/>
        <end position="310"/>
    </location>
</feature>
<dbReference type="EMBL" id="JAINUG010000880">
    <property type="protein sequence ID" value="KAJ8361810.1"/>
    <property type="molecule type" value="Genomic_DNA"/>
</dbReference>
<feature type="compositionally biased region" description="Low complexity" evidence="1">
    <location>
        <begin position="373"/>
        <end position="382"/>
    </location>
</feature>
<feature type="region of interest" description="Disordered" evidence="1">
    <location>
        <begin position="67"/>
        <end position="101"/>
    </location>
</feature>
<keyword evidence="3" id="KW-1185">Reference proteome</keyword>
<proteinExistence type="predicted"/>
<feature type="region of interest" description="Disordered" evidence="1">
    <location>
        <begin position="122"/>
        <end position="160"/>
    </location>
</feature>
<evidence type="ECO:0000313" key="2">
    <source>
        <dbReference type="EMBL" id="KAJ8361810.1"/>
    </source>
</evidence>
<sequence length="394" mass="42554">MNEEFPVSAGHKLALIKSLPFVHTARRYYRLDGLVRSSDRPRRGRSRPWRSAEKTIKLDYLEEVKVVTSDTEPRARPTSRSGGAVPPEAGGRSRPLRFPAEGTERSGAWAVCVHVDRSYAEDRAPKPALSPRTGERRRAQPGTYAQSTASGRGRRFKDWNPPASACTDLSPYTPSAGGDVKLLTVAPSVPLRRPEAVRPARRARLPVVLPPSCPRLGPTCGSGPYSGPLARQLCRPVRPEDSTRRARSAVPVSADPLAGPPPGRTRPPPGAFPPLAVRRDRLWVGLEGPEGKVARRSGAERYSPSRHDLAASRGRGRRPLPRLPGARVGGTGPRSFPSPPAFFRDGAPFARRDCRPGRTVLSAHPTASRRRAGTGPRPRAPGVCGDVGNPPDPS</sequence>
<comment type="caution">
    <text evidence="2">The sequence shown here is derived from an EMBL/GenBank/DDBJ whole genome shotgun (WGS) entry which is preliminary data.</text>
</comment>
<accession>A0AAD7R3N6</accession>
<reference evidence="2" key="1">
    <citation type="journal article" date="2023" name="Science">
        <title>Genome structures resolve the early diversification of teleost fishes.</title>
        <authorList>
            <person name="Parey E."/>
            <person name="Louis A."/>
            <person name="Montfort J."/>
            <person name="Bouchez O."/>
            <person name="Roques C."/>
            <person name="Iampietro C."/>
            <person name="Lluch J."/>
            <person name="Castinel A."/>
            <person name="Donnadieu C."/>
            <person name="Desvignes T."/>
            <person name="Floi Bucao C."/>
            <person name="Jouanno E."/>
            <person name="Wen M."/>
            <person name="Mejri S."/>
            <person name="Dirks R."/>
            <person name="Jansen H."/>
            <person name="Henkel C."/>
            <person name="Chen W.J."/>
            <person name="Zahm M."/>
            <person name="Cabau C."/>
            <person name="Klopp C."/>
            <person name="Thompson A.W."/>
            <person name="Robinson-Rechavi M."/>
            <person name="Braasch I."/>
            <person name="Lecointre G."/>
            <person name="Bobe J."/>
            <person name="Postlethwait J.H."/>
            <person name="Berthelot C."/>
            <person name="Roest Crollius H."/>
            <person name="Guiguen Y."/>
        </authorList>
    </citation>
    <scope>NUCLEOTIDE SEQUENCE</scope>
    <source>
        <strain evidence="2">NC1722</strain>
    </source>
</reference>
<feature type="compositionally biased region" description="Pro residues" evidence="1">
    <location>
        <begin position="258"/>
        <end position="272"/>
    </location>
</feature>
<protein>
    <submittedName>
        <fullName evidence="2">Uncharacterized protein</fullName>
    </submittedName>
</protein>
<feature type="region of interest" description="Disordered" evidence="1">
    <location>
        <begin position="288"/>
        <end position="394"/>
    </location>
</feature>
<name>A0AAD7R3N6_9TELE</name>
<dbReference type="AlphaFoldDB" id="A0AAD7R3N6"/>
<evidence type="ECO:0000256" key="1">
    <source>
        <dbReference type="SAM" id="MobiDB-lite"/>
    </source>
</evidence>
<dbReference type="Proteomes" id="UP001221898">
    <property type="component" value="Unassembled WGS sequence"/>
</dbReference>
<gene>
    <name evidence="2" type="ORF">AAFF_G00420360</name>
</gene>
<feature type="region of interest" description="Disordered" evidence="1">
    <location>
        <begin position="236"/>
        <end position="275"/>
    </location>
</feature>
<organism evidence="2 3">
    <name type="scientific">Aldrovandia affinis</name>
    <dbReference type="NCBI Taxonomy" id="143900"/>
    <lineage>
        <taxon>Eukaryota</taxon>
        <taxon>Metazoa</taxon>
        <taxon>Chordata</taxon>
        <taxon>Craniata</taxon>
        <taxon>Vertebrata</taxon>
        <taxon>Euteleostomi</taxon>
        <taxon>Actinopterygii</taxon>
        <taxon>Neopterygii</taxon>
        <taxon>Teleostei</taxon>
        <taxon>Notacanthiformes</taxon>
        <taxon>Halosauridae</taxon>
        <taxon>Aldrovandia</taxon>
    </lineage>
</organism>
<evidence type="ECO:0000313" key="3">
    <source>
        <dbReference type="Proteomes" id="UP001221898"/>
    </source>
</evidence>
<dbReference type="PANTHER" id="PTHR33626">
    <property type="entry name" value="ZGC:158463"/>
    <property type="match status" value="1"/>
</dbReference>
<dbReference type="PANTHER" id="PTHR33626:SF2">
    <property type="match status" value="1"/>
</dbReference>